<dbReference type="EC" id="2.3.1.31" evidence="2"/>
<dbReference type="GO" id="GO:0005737">
    <property type="term" value="C:cytoplasm"/>
    <property type="evidence" value="ECO:0007669"/>
    <property type="project" value="UniProtKB-SubCell"/>
</dbReference>
<name>A0A7D3XIK2_9BACL</name>
<dbReference type="Pfam" id="PF00561">
    <property type="entry name" value="Abhydrolase_1"/>
    <property type="match status" value="1"/>
</dbReference>
<dbReference type="PANTHER" id="PTHR32268">
    <property type="entry name" value="HOMOSERINE O-ACETYLTRANSFERASE"/>
    <property type="match status" value="1"/>
</dbReference>
<comment type="caution">
    <text evidence="2">Lacks conserved residue(s) required for the propagation of feature annotation.</text>
</comment>
<keyword evidence="2" id="KW-0486">Methionine biosynthesis</keyword>
<evidence type="ECO:0000256" key="3">
    <source>
        <dbReference type="PIRSR" id="PIRSR000443-1"/>
    </source>
</evidence>
<dbReference type="RefSeq" id="WP_173221346.1">
    <property type="nucleotide sequence ID" value="NZ_CP048104.1"/>
</dbReference>
<organism evidence="5 6">
    <name type="scientific">Kroppenstedtia pulmonis</name>
    <dbReference type="NCBI Taxonomy" id="1380685"/>
    <lineage>
        <taxon>Bacteria</taxon>
        <taxon>Bacillati</taxon>
        <taxon>Bacillota</taxon>
        <taxon>Bacilli</taxon>
        <taxon>Bacillales</taxon>
        <taxon>Thermoactinomycetaceae</taxon>
        <taxon>Kroppenstedtia</taxon>
    </lineage>
</organism>
<dbReference type="GO" id="GO:0009092">
    <property type="term" value="P:homoserine metabolic process"/>
    <property type="evidence" value="ECO:0007669"/>
    <property type="project" value="TreeGrafter"/>
</dbReference>
<keyword evidence="2" id="KW-0963">Cytoplasm</keyword>
<dbReference type="NCBIfam" id="TIGR01392">
    <property type="entry name" value="homoserO_Ac_trn"/>
    <property type="match status" value="1"/>
</dbReference>
<dbReference type="AlphaFoldDB" id="A0A7D3XIK2"/>
<evidence type="ECO:0000256" key="1">
    <source>
        <dbReference type="ARBA" id="ARBA00022679"/>
    </source>
</evidence>
<dbReference type="InterPro" id="IPR029058">
    <property type="entry name" value="AB_hydrolase_fold"/>
</dbReference>
<dbReference type="InterPro" id="IPR000073">
    <property type="entry name" value="AB_hydrolase_1"/>
</dbReference>
<comment type="similarity">
    <text evidence="2">Belongs to the AB hydrolase superfamily. MetX family.</text>
</comment>
<gene>
    <name evidence="2" type="primary">metXA</name>
    <name evidence="5" type="ORF">GXN76_05830</name>
</gene>
<dbReference type="InterPro" id="IPR008220">
    <property type="entry name" value="HAT_MetX-like"/>
</dbReference>
<feature type="active site" evidence="2 3">
    <location>
        <position position="307"/>
    </location>
</feature>
<accession>A0A7D3XIK2</accession>
<evidence type="ECO:0000313" key="6">
    <source>
        <dbReference type="Proteomes" id="UP000503088"/>
    </source>
</evidence>
<feature type="binding site" evidence="2">
    <location>
        <position position="216"/>
    </location>
    <ligand>
        <name>substrate</name>
    </ligand>
</feature>
<comment type="subunit">
    <text evidence="2">Homodimer.</text>
</comment>
<dbReference type="SUPFAM" id="SSF53474">
    <property type="entry name" value="alpha/beta-Hydrolases"/>
    <property type="match status" value="1"/>
</dbReference>
<comment type="subcellular location">
    <subcellularLocation>
        <location evidence="2">Cytoplasm</location>
    </subcellularLocation>
</comment>
<dbReference type="HAMAP" id="MF_00296">
    <property type="entry name" value="MetX_acyltransf"/>
    <property type="match status" value="1"/>
</dbReference>
<dbReference type="UniPathway" id="UPA00051">
    <property type="reaction ID" value="UER00074"/>
</dbReference>
<evidence type="ECO:0000313" key="5">
    <source>
        <dbReference type="EMBL" id="QKG84039.1"/>
    </source>
</evidence>
<dbReference type="EMBL" id="CP048104">
    <property type="protein sequence ID" value="QKG84039.1"/>
    <property type="molecule type" value="Genomic_DNA"/>
</dbReference>
<keyword evidence="2" id="KW-0028">Amino-acid biosynthesis</keyword>
<feature type="active site" evidence="2 3">
    <location>
        <position position="340"/>
    </location>
</feature>
<keyword evidence="1 2" id="KW-0808">Transferase</keyword>
<dbReference type="GO" id="GO:0004414">
    <property type="term" value="F:homoserine O-acetyltransferase activity"/>
    <property type="evidence" value="ECO:0007669"/>
    <property type="project" value="UniProtKB-UniRule"/>
</dbReference>
<comment type="catalytic activity">
    <reaction evidence="2">
        <text>L-homoserine + acetyl-CoA = O-acetyl-L-homoserine + CoA</text>
        <dbReference type="Rhea" id="RHEA:13701"/>
        <dbReference type="ChEBI" id="CHEBI:57287"/>
        <dbReference type="ChEBI" id="CHEBI:57288"/>
        <dbReference type="ChEBI" id="CHEBI:57476"/>
        <dbReference type="ChEBI" id="CHEBI:57716"/>
        <dbReference type="EC" id="2.3.1.31"/>
    </reaction>
</comment>
<comment type="function">
    <text evidence="2">Transfers an acetyl group from acetyl-CoA to L-homoserine, forming acetyl-L-homoserine.</text>
</comment>
<sequence length="360" mass="40073">MPTTVRRSIQRVVPIGDYQTESGVWLKSVKVKVETAGSLNDSKDNAILICHALTGDAHAVGDEEHPGWWEGLIGPGGYVDTNRYFVITMNVLGGCNGTTGPSSVEPETGSPYGSRFPSVTIRDMVHVQNRCLDKMGVESLAAVMGGSMGGMLVLEWGILYADRVQKLIPIATAATLTPTAIAYNDVGRQAILSDPDFMGGDYYPGSGPLKGLSIARMIGMITYRTAELFEKRFSRNLQKSNSREPVFEIESYLRYQGNKLVNRFDANTYLCLLRAMDTHDLSRDRGSLQQALEQIRSSVLIIGIRQDRLFPIDQQREIHQSLSQLNKQSQLQEITSEYGHDAFLIEYNRFGPRIRQFLNS</sequence>
<dbReference type="Gene3D" id="1.10.1740.110">
    <property type="match status" value="1"/>
</dbReference>
<dbReference type="Proteomes" id="UP000503088">
    <property type="component" value="Chromosome"/>
</dbReference>
<keyword evidence="2 5" id="KW-0012">Acyltransferase</keyword>
<comment type="pathway">
    <text evidence="2">Amino-acid biosynthesis; L-methionine biosynthesis via de novo pathway; O-acetyl-L-homoserine from L-homoserine: step 1/1.</text>
</comment>
<keyword evidence="6" id="KW-1185">Reference proteome</keyword>
<reference evidence="5 6" key="1">
    <citation type="submission" date="2020-01" db="EMBL/GenBank/DDBJ databases">
        <authorList>
            <person name="Gulvik C.A."/>
            <person name="Batra D.G."/>
        </authorList>
    </citation>
    <scope>NUCLEOTIDE SEQUENCE [LARGE SCALE GENOMIC DNA]</scope>
    <source>
        <strain evidence="5 6">W9323</strain>
    </source>
</reference>
<dbReference type="KEGG" id="kpul:GXN76_05830"/>
<protein>
    <recommendedName>
        <fullName evidence="2">Homoserine O-acetyltransferase</fullName>
        <shortName evidence="2">HAT</shortName>
        <ecNumber evidence="2">2.3.1.31</ecNumber>
    </recommendedName>
    <alternativeName>
        <fullName evidence="2">Homoserine transacetylase</fullName>
        <shortName evidence="2">HTA</shortName>
    </alternativeName>
</protein>
<feature type="domain" description="AB hydrolase-1" evidence="4">
    <location>
        <begin position="45"/>
        <end position="345"/>
    </location>
</feature>
<feature type="active site" description="Nucleophile" evidence="2 3">
    <location>
        <position position="147"/>
    </location>
</feature>
<dbReference type="NCBIfam" id="NF001209">
    <property type="entry name" value="PRK00175.1"/>
    <property type="match status" value="1"/>
</dbReference>
<evidence type="ECO:0000259" key="4">
    <source>
        <dbReference type="Pfam" id="PF00561"/>
    </source>
</evidence>
<dbReference type="PIRSF" id="PIRSF000443">
    <property type="entry name" value="Homoser_Ac_trans"/>
    <property type="match status" value="1"/>
</dbReference>
<evidence type="ECO:0000256" key="2">
    <source>
        <dbReference type="HAMAP-Rule" id="MF_00296"/>
    </source>
</evidence>
<dbReference type="PANTHER" id="PTHR32268:SF11">
    <property type="entry name" value="HOMOSERINE O-ACETYLTRANSFERASE"/>
    <property type="match status" value="1"/>
</dbReference>
<feature type="binding site" evidence="2">
    <location>
        <position position="341"/>
    </location>
    <ligand>
        <name>substrate</name>
    </ligand>
</feature>
<dbReference type="Gene3D" id="3.40.50.1820">
    <property type="entry name" value="alpha/beta hydrolase"/>
    <property type="match status" value="1"/>
</dbReference>
<dbReference type="GO" id="GO:0009086">
    <property type="term" value="P:methionine biosynthetic process"/>
    <property type="evidence" value="ECO:0007669"/>
    <property type="project" value="UniProtKB-UniRule"/>
</dbReference>
<proteinExistence type="inferred from homology"/>